<evidence type="ECO:0000313" key="2">
    <source>
        <dbReference type="Proteomes" id="UP001500298"/>
    </source>
</evidence>
<dbReference type="NCBIfam" id="NF040559">
    <property type="entry name" value="CAS_Csx20"/>
    <property type="match status" value="1"/>
</dbReference>
<dbReference type="Proteomes" id="UP001500298">
    <property type="component" value="Unassembled WGS sequence"/>
</dbReference>
<proteinExistence type="predicted"/>
<comment type="caution">
    <text evidence="1">The sequence shown here is derived from an EMBL/GenBank/DDBJ whole genome shotgun (WGS) entry which is preliminary data.</text>
</comment>
<evidence type="ECO:0000313" key="1">
    <source>
        <dbReference type="EMBL" id="GAA4829440.1"/>
    </source>
</evidence>
<dbReference type="EMBL" id="BAABJX010000021">
    <property type="protein sequence ID" value="GAA4829440.1"/>
    <property type="molecule type" value="Genomic_DNA"/>
</dbReference>
<sequence>MKLHLFFSHSLTQEQQQDAQQALQVTKEIPLPERLQKLWSNVPPELEDLNAYTTPFLQYIEQEIAPEDYVLVQGDFGMVNMIVGYCKLRNKGIPIYATTERKAVEVVLPDGTVEVKRTFKHKIFRQY</sequence>
<reference evidence="2" key="1">
    <citation type="journal article" date="2019" name="Int. J. Syst. Evol. Microbiol.">
        <title>The Global Catalogue of Microorganisms (GCM) 10K type strain sequencing project: providing services to taxonomists for standard genome sequencing and annotation.</title>
        <authorList>
            <consortium name="The Broad Institute Genomics Platform"/>
            <consortium name="The Broad Institute Genome Sequencing Center for Infectious Disease"/>
            <person name="Wu L."/>
            <person name="Ma J."/>
        </authorList>
    </citation>
    <scope>NUCLEOTIDE SEQUENCE [LARGE SCALE GENOMIC DNA]</scope>
    <source>
        <strain evidence="2">JCM 18326</strain>
    </source>
</reference>
<dbReference type="RefSeq" id="WP_345370294.1">
    <property type="nucleotide sequence ID" value="NZ_BAABJX010000021.1"/>
</dbReference>
<name>A0ABP9D607_9BACT</name>
<keyword evidence="2" id="KW-1185">Reference proteome</keyword>
<accession>A0ABP9D607</accession>
<dbReference type="InterPro" id="IPR049811">
    <property type="entry name" value="MJ1673-like_dom"/>
</dbReference>
<gene>
    <name evidence="1" type="primary">csx20</name>
    <name evidence="1" type="ORF">GCM10023331_13230</name>
</gene>
<protein>
    <submittedName>
        <fullName evidence="1">CRISPR-associated protein Csx20</fullName>
    </submittedName>
</protein>
<organism evidence="1 2">
    <name type="scientific">Algivirga pacifica</name>
    <dbReference type="NCBI Taxonomy" id="1162670"/>
    <lineage>
        <taxon>Bacteria</taxon>
        <taxon>Pseudomonadati</taxon>
        <taxon>Bacteroidota</taxon>
        <taxon>Cytophagia</taxon>
        <taxon>Cytophagales</taxon>
        <taxon>Flammeovirgaceae</taxon>
        <taxon>Algivirga</taxon>
    </lineage>
</organism>